<evidence type="ECO:0000313" key="2">
    <source>
        <dbReference type="WBParaSite" id="nRc.2.0.1.t38645-RA"/>
    </source>
</evidence>
<reference evidence="2" key="1">
    <citation type="submission" date="2022-11" db="UniProtKB">
        <authorList>
            <consortium name="WormBaseParasite"/>
        </authorList>
    </citation>
    <scope>IDENTIFICATION</scope>
</reference>
<sequence length="144" mass="16463">METDDRRMSAGDKLAALLENLQITVDITSNVIFKFFMVLSEVVVSDFDKFKYCTYLDVHNMDNCPISADLVWVDLETKCIIPRIALNLIQVLSSFLSTESFDLKLACSNLLRVLILTLKFTLNSERVVELLSQNQMVNLIQYCN</sequence>
<evidence type="ECO:0000313" key="1">
    <source>
        <dbReference type="Proteomes" id="UP000887565"/>
    </source>
</evidence>
<keyword evidence="1" id="KW-1185">Reference proteome</keyword>
<accession>A0A915KII7</accession>
<name>A0A915KII7_ROMCU</name>
<proteinExistence type="predicted"/>
<dbReference type="WBParaSite" id="nRc.2.0.1.t38645-RA">
    <property type="protein sequence ID" value="nRc.2.0.1.t38645-RA"/>
    <property type="gene ID" value="nRc.2.0.1.g38645"/>
</dbReference>
<protein>
    <submittedName>
        <fullName evidence="2">Uncharacterized protein</fullName>
    </submittedName>
</protein>
<organism evidence="1 2">
    <name type="scientific">Romanomermis culicivorax</name>
    <name type="common">Nematode worm</name>
    <dbReference type="NCBI Taxonomy" id="13658"/>
    <lineage>
        <taxon>Eukaryota</taxon>
        <taxon>Metazoa</taxon>
        <taxon>Ecdysozoa</taxon>
        <taxon>Nematoda</taxon>
        <taxon>Enoplea</taxon>
        <taxon>Dorylaimia</taxon>
        <taxon>Mermithida</taxon>
        <taxon>Mermithoidea</taxon>
        <taxon>Mermithidae</taxon>
        <taxon>Romanomermis</taxon>
    </lineage>
</organism>
<dbReference type="AlphaFoldDB" id="A0A915KII7"/>
<dbReference type="Proteomes" id="UP000887565">
    <property type="component" value="Unplaced"/>
</dbReference>